<evidence type="ECO:0000256" key="1">
    <source>
        <dbReference type="SAM" id="Phobius"/>
    </source>
</evidence>
<proteinExistence type="predicted"/>
<organism evidence="2 3">
    <name type="scientific">Evtepia gabavorous</name>
    <dbReference type="NCBI Taxonomy" id="2211183"/>
    <lineage>
        <taxon>Bacteria</taxon>
        <taxon>Bacillati</taxon>
        <taxon>Bacillota</taxon>
        <taxon>Clostridia</taxon>
        <taxon>Eubacteriales</taxon>
        <taxon>Evtepia</taxon>
    </lineage>
</organism>
<name>A0A3E2B4H9_9FIRM</name>
<dbReference type="PANTHER" id="PTHR37305:SF1">
    <property type="entry name" value="MEMBRANE PROTEIN"/>
    <property type="match status" value="1"/>
</dbReference>
<feature type="transmembrane region" description="Helical" evidence="1">
    <location>
        <begin position="223"/>
        <end position="245"/>
    </location>
</feature>
<keyword evidence="1" id="KW-1133">Transmembrane helix</keyword>
<dbReference type="RefSeq" id="WP_021919063.1">
    <property type="nucleotide sequence ID" value="NZ_CAKXKJ010000006.1"/>
</dbReference>
<dbReference type="EMBL" id="QQRQ01000006">
    <property type="protein sequence ID" value="RFT06894.1"/>
    <property type="molecule type" value="Genomic_DNA"/>
</dbReference>
<keyword evidence="3" id="KW-1185">Reference proteome</keyword>
<keyword evidence="1" id="KW-0472">Membrane</keyword>
<reference evidence="2 3" key="1">
    <citation type="submission" date="2018-07" db="EMBL/GenBank/DDBJ databases">
        <title>GABA Modulating Bacteria of the Human Gut Microbiota.</title>
        <authorList>
            <person name="Strandwitz P."/>
            <person name="Kim K.H."/>
            <person name="Terekhova D."/>
            <person name="Liu J.K."/>
            <person name="Sharma A."/>
            <person name="Levering J."/>
            <person name="Mcdonald D."/>
            <person name="Dietrich D."/>
            <person name="Ramadhar T.R."/>
            <person name="Lekbua A."/>
            <person name="Mroue N."/>
            <person name="Liston C."/>
            <person name="Stewart E.J."/>
            <person name="Dubin M.J."/>
            <person name="Zengler K."/>
            <person name="Knight R."/>
            <person name="Gilbert J.A."/>
            <person name="Clardy J."/>
            <person name="Lewis K."/>
        </authorList>
    </citation>
    <scope>NUCLEOTIDE SEQUENCE [LARGE SCALE GENOMIC DNA]</scope>
    <source>
        <strain evidence="2 3">KLE1738</strain>
    </source>
</reference>
<sequence>MERFLASLSNELFKLRKRKKYLVFLIIGAVICVASALRVLIVNYITDGGVSREAILGGLMSSNLPFILLIFLPLMAVMAASDLFVGEQVDHTLRFSLMRPVGKGKLFFSKAAAVFLLCAFDLAVLYVVSTVAQVGLGGGTEGILTSLGACLLDLIPLAVLVLFFCLINQLVRGSSLTVLLCVVLYIGLLVMGTYLPAVGGLVFTGYLRWHNLWIGIALPFFSLLPRIGLLAGYGLVFGCCGYLLFDRKEA</sequence>
<dbReference type="AlphaFoldDB" id="A0A3E2B4H9"/>
<feature type="transmembrane region" description="Helical" evidence="1">
    <location>
        <begin position="66"/>
        <end position="85"/>
    </location>
</feature>
<evidence type="ECO:0000313" key="2">
    <source>
        <dbReference type="EMBL" id="RFT06894.1"/>
    </source>
</evidence>
<dbReference type="OrthoDB" id="1711106at2"/>
<accession>A0A3E2B4H9</accession>
<dbReference type="Pfam" id="PF12730">
    <property type="entry name" value="ABC2_membrane_4"/>
    <property type="match status" value="1"/>
</dbReference>
<dbReference type="PANTHER" id="PTHR37305">
    <property type="entry name" value="INTEGRAL MEMBRANE PROTEIN-RELATED"/>
    <property type="match status" value="1"/>
</dbReference>
<protein>
    <submittedName>
        <fullName evidence="2">ABC transporter permease</fullName>
    </submittedName>
</protein>
<dbReference type="GeneID" id="97995177"/>
<keyword evidence="1" id="KW-0812">Transmembrane</keyword>
<feature type="transmembrane region" description="Helical" evidence="1">
    <location>
        <begin position="106"/>
        <end position="128"/>
    </location>
</feature>
<dbReference type="Proteomes" id="UP000260649">
    <property type="component" value="Unassembled WGS sequence"/>
</dbReference>
<feature type="transmembrane region" description="Helical" evidence="1">
    <location>
        <begin position="178"/>
        <end position="203"/>
    </location>
</feature>
<feature type="transmembrane region" description="Helical" evidence="1">
    <location>
        <begin position="143"/>
        <end position="166"/>
    </location>
</feature>
<gene>
    <name evidence="2" type="ORF">DV520_05430</name>
</gene>
<feature type="transmembrane region" description="Helical" evidence="1">
    <location>
        <begin position="21"/>
        <end position="46"/>
    </location>
</feature>
<comment type="caution">
    <text evidence="2">The sequence shown here is derived from an EMBL/GenBank/DDBJ whole genome shotgun (WGS) entry which is preliminary data.</text>
</comment>
<evidence type="ECO:0000313" key="3">
    <source>
        <dbReference type="Proteomes" id="UP000260649"/>
    </source>
</evidence>